<name>A0ABT4UUL1_9PSEU</name>
<evidence type="ECO:0000256" key="1">
    <source>
        <dbReference type="ARBA" id="ARBA00006962"/>
    </source>
</evidence>
<dbReference type="CDD" id="cd03784">
    <property type="entry name" value="GT1_Gtf-like"/>
    <property type="match status" value="1"/>
</dbReference>
<proteinExistence type="inferred from homology"/>
<dbReference type="PANTHER" id="PTHR48050">
    <property type="entry name" value="STEROL 3-BETA-GLUCOSYLTRANSFERASE"/>
    <property type="match status" value="1"/>
</dbReference>
<dbReference type="SUPFAM" id="SSF53756">
    <property type="entry name" value="UDP-Glycosyltransferase/glycogen phosphorylase"/>
    <property type="match status" value="1"/>
</dbReference>
<evidence type="ECO:0000256" key="2">
    <source>
        <dbReference type="ARBA" id="ARBA00022676"/>
    </source>
</evidence>
<dbReference type="InterPro" id="IPR050426">
    <property type="entry name" value="Glycosyltransferase_28"/>
</dbReference>
<organism evidence="6 7">
    <name type="scientific">Saccharopolyspora oryzae</name>
    <dbReference type="NCBI Taxonomy" id="2997343"/>
    <lineage>
        <taxon>Bacteria</taxon>
        <taxon>Bacillati</taxon>
        <taxon>Actinomycetota</taxon>
        <taxon>Actinomycetes</taxon>
        <taxon>Pseudonocardiales</taxon>
        <taxon>Pseudonocardiaceae</taxon>
        <taxon>Saccharopolyspora</taxon>
    </lineage>
</organism>
<accession>A0ABT4UUL1</accession>
<keyword evidence="7" id="KW-1185">Reference proteome</keyword>
<dbReference type="Gene3D" id="3.40.50.2000">
    <property type="entry name" value="Glycogen Phosphorylase B"/>
    <property type="match status" value="2"/>
</dbReference>
<evidence type="ECO:0000313" key="6">
    <source>
        <dbReference type="EMBL" id="MDA3624737.1"/>
    </source>
</evidence>
<gene>
    <name evidence="6" type="ORF">OU415_04750</name>
</gene>
<evidence type="ECO:0000256" key="3">
    <source>
        <dbReference type="ARBA" id="ARBA00022679"/>
    </source>
</evidence>
<evidence type="ECO:0000313" key="7">
    <source>
        <dbReference type="Proteomes" id="UP001210380"/>
    </source>
</evidence>
<feature type="domain" description="Erythromycin biosynthesis protein CIII-like N-terminal" evidence="5">
    <location>
        <begin position="23"/>
        <end position="218"/>
    </location>
</feature>
<feature type="domain" description="Erythromycin biosynthesis protein CIII-like C-terminal" evidence="4">
    <location>
        <begin position="233"/>
        <end position="374"/>
    </location>
</feature>
<comment type="caution">
    <text evidence="6">The sequence shown here is derived from an EMBL/GenBank/DDBJ whole genome shotgun (WGS) entry which is preliminary data.</text>
</comment>
<keyword evidence="2" id="KW-0328">Glycosyltransferase</keyword>
<keyword evidence="3" id="KW-0808">Transferase</keyword>
<reference evidence="6 7" key="1">
    <citation type="submission" date="2022-11" db="EMBL/GenBank/DDBJ databases">
        <title>Draft genome sequence of Saccharopolyspora sp. WRP15-2 isolated from rhizosphere soils of wild rice in Thailand.</title>
        <authorList>
            <person name="Duangmal K."/>
            <person name="Kammanee S."/>
            <person name="Muangham S."/>
        </authorList>
    </citation>
    <scope>NUCLEOTIDE SEQUENCE [LARGE SCALE GENOMIC DNA]</scope>
    <source>
        <strain evidence="6 7">WRP15-2</strain>
    </source>
</reference>
<dbReference type="InterPro" id="IPR048284">
    <property type="entry name" value="EryCIII-like_N"/>
</dbReference>
<dbReference type="PANTHER" id="PTHR48050:SF13">
    <property type="entry name" value="STEROL 3-BETA-GLUCOSYLTRANSFERASE UGT80A2"/>
    <property type="match status" value="1"/>
</dbReference>
<sequence>MKVLFVAGGSGGVIFAITPLAQTLRNLGHEVFMAAPSNVMSTVAGGGIAPVPVTDKTMLDFMFSDRNGVAVQRPTDVHDRTIFNGRGMGRFAAASFAGLKPFTEHWKPDLVVGGALSFAAPLIAAHLGVPFVNHAIDMGEPRQIDLAATAELAPELESLGLRSMPEPDLFVDICPPSLRRADAPPAQLMRYIPANTQTPVEPWMHTAGERPRVLVTAGSRVTKEFDIDILRGLVDKVGGLDVELLIAVPPSAAEELGTLPDNVRMGWLPLDVVARTCSLLVHHTGGNTMLTGMANGVPQVLIPYLPYVVDYATRLTDYGAATMITPGDDTPENLARACEELLADPTYRTRAASVAAEMRGLPTPFAVAERLEKLVAER</sequence>
<dbReference type="Pfam" id="PF06722">
    <property type="entry name" value="EryCIII-like_C"/>
    <property type="match status" value="1"/>
</dbReference>
<dbReference type="EMBL" id="JAQGLA010000004">
    <property type="protein sequence ID" value="MDA3624737.1"/>
    <property type="molecule type" value="Genomic_DNA"/>
</dbReference>
<dbReference type="Pfam" id="PF21036">
    <property type="entry name" value="EryCIII-like_N"/>
    <property type="match status" value="1"/>
</dbReference>
<dbReference type="InterPro" id="IPR010610">
    <property type="entry name" value="EryCIII-like_C"/>
</dbReference>
<dbReference type="InterPro" id="IPR002213">
    <property type="entry name" value="UDP_glucos_trans"/>
</dbReference>
<comment type="similarity">
    <text evidence="1">Belongs to the glycosyltransferase 28 family.</text>
</comment>
<dbReference type="RefSeq" id="WP_270947304.1">
    <property type="nucleotide sequence ID" value="NZ_JAQGLA010000004.1"/>
</dbReference>
<evidence type="ECO:0000259" key="4">
    <source>
        <dbReference type="Pfam" id="PF06722"/>
    </source>
</evidence>
<evidence type="ECO:0000259" key="5">
    <source>
        <dbReference type="Pfam" id="PF21036"/>
    </source>
</evidence>
<protein>
    <submittedName>
        <fullName evidence="6">Glycosyltransferase</fullName>
    </submittedName>
</protein>
<dbReference type="Proteomes" id="UP001210380">
    <property type="component" value="Unassembled WGS sequence"/>
</dbReference>